<dbReference type="AlphaFoldDB" id="A0A3L8GDI2"/>
<dbReference type="EMBL" id="CP007586">
    <property type="protein sequence ID" value="AHY16261.1"/>
    <property type="molecule type" value="Genomic_DNA"/>
</dbReference>
<dbReference type="PROSITE" id="PS50893">
    <property type="entry name" value="ABC_TRANSPORTER_2"/>
    <property type="match status" value="1"/>
</dbReference>
<dbReference type="GeneID" id="35765611"/>
<dbReference type="Proteomes" id="UP000269148">
    <property type="component" value="Unassembled WGS sequence"/>
</dbReference>
<dbReference type="InterPro" id="IPR003593">
    <property type="entry name" value="AAA+_ATPase"/>
</dbReference>
<reference evidence="5 7" key="1">
    <citation type="journal article" date="2014" name="Genome Announc.">
        <title>Complete Genome Sequence of a Virulent Strain, Streptococcus iniae ISET0901, Isolated from Diseased Tilapia.</title>
        <authorList>
            <person name="Pridgeon J.W."/>
            <person name="Zhang D."/>
            <person name="Zhang L."/>
        </authorList>
    </citation>
    <scope>NUCLEOTIDE SEQUENCE [LARGE SCALE GENOMIC DNA]</scope>
    <source>
        <strain evidence="5 7">ISET0901</strain>
    </source>
</reference>
<dbReference type="KEGG" id="sio:DW64_07305"/>
<evidence type="ECO:0000256" key="1">
    <source>
        <dbReference type="ARBA" id="ARBA00022448"/>
    </source>
</evidence>
<dbReference type="InterPro" id="IPR027417">
    <property type="entry name" value="P-loop_NTPase"/>
</dbReference>
<dbReference type="Pfam" id="PF00005">
    <property type="entry name" value="ABC_tran"/>
    <property type="match status" value="1"/>
</dbReference>
<dbReference type="InterPro" id="IPR051782">
    <property type="entry name" value="ABC_Transporter_VariousFunc"/>
</dbReference>
<dbReference type="InterPro" id="IPR017871">
    <property type="entry name" value="ABC_transporter-like_CS"/>
</dbReference>
<dbReference type="KEGG" id="siq:DQ08_07320"/>
<evidence type="ECO:0000313" key="7">
    <source>
        <dbReference type="Proteomes" id="UP000025245"/>
    </source>
</evidence>
<dbReference type="PANTHER" id="PTHR42939">
    <property type="entry name" value="ABC TRANSPORTER ATP-BINDING PROTEIN ALBC-RELATED"/>
    <property type="match status" value="1"/>
</dbReference>
<keyword evidence="7" id="KW-1185">Reference proteome</keyword>
<evidence type="ECO:0000313" key="8">
    <source>
        <dbReference type="Proteomes" id="UP000269148"/>
    </source>
</evidence>
<reference evidence="6 8" key="2">
    <citation type="submission" date="2018-06" db="EMBL/GenBank/DDBJ databases">
        <title>Mutators as drivers of adaptation in pathogenic bacteria and a risk factor for host jumps and vaccine escape.</title>
        <authorList>
            <person name="Barnes A.C."/>
            <person name="Silayeva O."/>
        </authorList>
    </citation>
    <scope>NUCLEOTIDE SEQUENCE [LARGE SCALE GENOMIC DNA]</scope>
    <source>
        <strain evidence="6 8">QMA0445</strain>
    </source>
</reference>
<evidence type="ECO:0000259" key="4">
    <source>
        <dbReference type="PROSITE" id="PS50893"/>
    </source>
</evidence>
<organism evidence="6 8">
    <name type="scientific">Streptococcus iniae</name>
    <name type="common">Streptococcus shiloi</name>
    <dbReference type="NCBI Taxonomy" id="1346"/>
    <lineage>
        <taxon>Bacteria</taxon>
        <taxon>Bacillati</taxon>
        <taxon>Bacillota</taxon>
        <taxon>Bacilli</taxon>
        <taxon>Lactobacillales</taxon>
        <taxon>Streptococcaceae</taxon>
        <taxon>Streptococcus</taxon>
    </lineage>
</organism>
<dbReference type="RefSeq" id="WP_003101594.1">
    <property type="nucleotide sequence ID" value="NZ_CP010783.1"/>
</dbReference>
<dbReference type="SUPFAM" id="SSF52540">
    <property type="entry name" value="P-loop containing nucleoside triphosphate hydrolases"/>
    <property type="match status" value="1"/>
</dbReference>
<dbReference type="GO" id="GO:0005524">
    <property type="term" value="F:ATP binding"/>
    <property type="evidence" value="ECO:0007669"/>
    <property type="project" value="UniProtKB-KW"/>
</dbReference>
<dbReference type="CDD" id="cd03230">
    <property type="entry name" value="ABC_DR_subfamily_A"/>
    <property type="match status" value="1"/>
</dbReference>
<sequence length="276" mass="31593">MTNIIDIKNVTKMYGKQLALDNLSLSVEKGEIFGFLGANGAGKSTTIRCLLELISYQKGSISLFENQYLRFEDKLEHIGYMPSEAMFYPNMTVKEVIRFAAKSHKKDCRREADRICQLLEVPLHQKIQDLSLGNRKKVSIVCAMQHQPDLLILDEPTSGLDPLMQERFFQLLLEAKANGKTCFLSSHVLSEVRAYCDRIAILKKGKLMAVDRVDVLIKSQKKIVTTWKNDQSKTFTFEGQVSALLNELISMQVDDLLIEEPSLEEMFRHYYEEDSK</sequence>
<dbReference type="Gene3D" id="3.40.50.300">
    <property type="entry name" value="P-loop containing nucleotide triphosphate hydrolases"/>
    <property type="match status" value="1"/>
</dbReference>
<dbReference type="Proteomes" id="UP000025245">
    <property type="component" value="Chromosome"/>
</dbReference>
<keyword evidence="3 6" id="KW-0067">ATP-binding</keyword>
<keyword evidence="1" id="KW-0813">Transport</keyword>
<protein>
    <submittedName>
        <fullName evidence="5 6">ABC transporter</fullName>
    </submittedName>
</protein>
<accession>A0A3L8GDI2</accession>
<dbReference type="PANTHER" id="PTHR42939:SF1">
    <property type="entry name" value="ABC TRANSPORTER ATP-BINDING PROTEIN ALBC-RELATED"/>
    <property type="match status" value="1"/>
</dbReference>
<evidence type="ECO:0000256" key="3">
    <source>
        <dbReference type="ARBA" id="ARBA00022840"/>
    </source>
</evidence>
<dbReference type="InterPro" id="IPR003439">
    <property type="entry name" value="ABC_transporter-like_ATP-bd"/>
</dbReference>
<dbReference type="OrthoDB" id="9804819at2"/>
<evidence type="ECO:0000313" key="5">
    <source>
        <dbReference type="EMBL" id="AHY16261.1"/>
    </source>
</evidence>
<evidence type="ECO:0000313" key="6">
    <source>
        <dbReference type="EMBL" id="RLU55922.1"/>
    </source>
</evidence>
<dbReference type="PROSITE" id="PS00211">
    <property type="entry name" value="ABC_TRANSPORTER_1"/>
    <property type="match status" value="1"/>
</dbReference>
<dbReference type="SMART" id="SM00382">
    <property type="entry name" value="AAA"/>
    <property type="match status" value="1"/>
</dbReference>
<gene>
    <name evidence="6" type="ORF">DIY07_07500</name>
    <name evidence="5" type="ORF">DQ08_07320</name>
</gene>
<feature type="domain" description="ABC transporter" evidence="4">
    <location>
        <begin position="5"/>
        <end position="229"/>
    </location>
</feature>
<evidence type="ECO:0000256" key="2">
    <source>
        <dbReference type="ARBA" id="ARBA00022741"/>
    </source>
</evidence>
<proteinExistence type="predicted"/>
<keyword evidence="2" id="KW-0547">Nucleotide-binding</keyword>
<dbReference type="KEGG" id="siz:SI82_07430"/>
<name>A0A3L8GDI2_STRIN</name>
<dbReference type="EMBL" id="QLQD01000066">
    <property type="protein sequence ID" value="RLU55922.1"/>
    <property type="molecule type" value="Genomic_DNA"/>
</dbReference>
<dbReference type="SMR" id="A0A3L8GDI2"/>
<dbReference type="GO" id="GO:0016887">
    <property type="term" value="F:ATP hydrolysis activity"/>
    <property type="evidence" value="ECO:0007669"/>
    <property type="project" value="InterPro"/>
</dbReference>
<dbReference type="STRING" id="1346.BMF34_07350"/>